<organism evidence="2 3">
    <name type="scientific">Olivibacter domesticus</name>
    <name type="common">Pseudosphingobacterium domesticum</name>
    <dbReference type="NCBI Taxonomy" id="407022"/>
    <lineage>
        <taxon>Bacteria</taxon>
        <taxon>Pseudomonadati</taxon>
        <taxon>Bacteroidota</taxon>
        <taxon>Sphingobacteriia</taxon>
        <taxon>Sphingobacteriales</taxon>
        <taxon>Sphingobacteriaceae</taxon>
        <taxon>Olivibacter</taxon>
    </lineage>
</organism>
<feature type="domain" description="UvrD-like helicase C-terminal" evidence="1">
    <location>
        <begin position="426"/>
        <end position="475"/>
    </location>
</feature>
<accession>A0A1H7PFL0</accession>
<dbReference type="Pfam" id="PF13538">
    <property type="entry name" value="UvrD_C_2"/>
    <property type="match status" value="1"/>
</dbReference>
<reference evidence="3" key="1">
    <citation type="submission" date="2016-10" db="EMBL/GenBank/DDBJ databases">
        <authorList>
            <person name="Varghese N."/>
            <person name="Submissions S."/>
        </authorList>
    </citation>
    <scope>NUCLEOTIDE SEQUENCE [LARGE SCALE GENOMIC DNA]</scope>
    <source>
        <strain evidence="3">DSM 18733</strain>
    </source>
</reference>
<dbReference type="STRING" id="407022.SAMN05661044_02223"/>
<dbReference type="Gene3D" id="3.40.50.300">
    <property type="entry name" value="P-loop containing nucleotide triphosphate hydrolases"/>
    <property type="match status" value="3"/>
</dbReference>
<dbReference type="Gene3D" id="2.30.30.940">
    <property type="match status" value="1"/>
</dbReference>
<dbReference type="AlphaFoldDB" id="A0A1H7PFL0"/>
<dbReference type="CDD" id="cd17933">
    <property type="entry name" value="DEXSc_RecD-like"/>
    <property type="match status" value="1"/>
</dbReference>
<evidence type="ECO:0000259" key="1">
    <source>
        <dbReference type="Pfam" id="PF13538"/>
    </source>
</evidence>
<proteinExistence type="predicted"/>
<name>A0A1H7PFL0_OLID1</name>
<evidence type="ECO:0000313" key="2">
    <source>
        <dbReference type="EMBL" id="SEL34429.1"/>
    </source>
</evidence>
<evidence type="ECO:0000313" key="3">
    <source>
        <dbReference type="Proteomes" id="UP000199421"/>
    </source>
</evidence>
<protein>
    <submittedName>
        <fullName evidence="2">Exodeoxyribonuclease-5</fullName>
    </submittedName>
</protein>
<dbReference type="SUPFAM" id="SSF52540">
    <property type="entry name" value="P-loop containing nucleoside triphosphate hydrolases"/>
    <property type="match status" value="2"/>
</dbReference>
<keyword evidence="3" id="KW-1185">Reference proteome</keyword>
<sequence length="483" mass="54623">MQKAIFCVGLNVDIKNTLAQYFPGIPTDQQIDVFSVLADFLSRPRPDTFFILKGYAGTGKTTIISTLVKVLPMLNLRSVLLAPTGRAAKVISGYSGRKAVTIHKKIYRKRVAGTPDLSFVLADNLHKDSLFVVDEASMISNESITFDKKGLLDDLISYVQAGENCRLMFVGDVAQLPPVGLNESPALNADYLGDSFGYDVLSYELTDVVRQEKDSGILSNATFIRKQIRSDKKPLTIKFPKLKVDGFNDVYSMTGERLIEGLHYAYDKYGIENTLVICRSNKNANLYNQNIRNRILFRDEELTGGDHVMVVRNNYFWAAEGGEQSQSFIANGDMAVVRRVRNVHEQHGFRFADVMLNFVDNEDAEPLSCRVLLDVLYTDAPNLSLVDQKKLFESVMVDYEHILNRKDKLAAIKLDAYYNALQIKFSMAVTCHKAQGGQWDAVFVDQGYLTDEMLNLEFLRWLYTACTRATKELFLLNFDKKFF</sequence>
<dbReference type="EMBL" id="FOAF01000002">
    <property type="protein sequence ID" value="SEL34429.1"/>
    <property type="molecule type" value="Genomic_DNA"/>
</dbReference>
<dbReference type="CDD" id="cd18809">
    <property type="entry name" value="SF1_C_RecD"/>
    <property type="match status" value="1"/>
</dbReference>
<dbReference type="InterPro" id="IPR027785">
    <property type="entry name" value="UvrD-like_helicase_C"/>
</dbReference>
<gene>
    <name evidence="2" type="ORF">SAMN05661044_02223</name>
</gene>
<dbReference type="Proteomes" id="UP000199421">
    <property type="component" value="Unassembled WGS sequence"/>
</dbReference>
<dbReference type="InterPro" id="IPR027417">
    <property type="entry name" value="P-loop_NTPase"/>
</dbReference>
<dbReference type="Pfam" id="PF13604">
    <property type="entry name" value="AAA_30"/>
    <property type="match status" value="1"/>
</dbReference>